<dbReference type="AlphaFoldDB" id="A0A858R479"/>
<gene>
    <name evidence="5" type="ORF">HHL28_03265</name>
</gene>
<reference evidence="5" key="1">
    <citation type="submission" date="2020-04" db="EMBL/GenBank/DDBJ databases">
        <title>A desert anoxygenic phototrophic bacterium fixes CO2 using RubisCO under aerobic conditions.</title>
        <authorList>
            <person name="Tang K."/>
        </authorList>
    </citation>
    <scope>NUCLEOTIDE SEQUENCE [LARGE SCALE GENOMIC DNA]</scope>
    <source>
        <strain evidence="5">MIMtkB3</strain>
    </source>
</reference>
<sequence>MTTLLANPVMLPHHVYRNVMGDEFVDGLLDYVYANRDRFEVAKVGGKDEATLSVRVASILNDTGPYRALFEAKVREMLPQVTKDLGVPAVDPKRIEVQLAAHGDGAFYARHLDIQTGSQEGPRRLVSMVYYFYRLPKAFTGGALRLYALGPNAPTQDVEPARDSLLAFPAWAPTPSSR</sequence>
<dbReference type="GO" id="GO:0016705">
    <property type="term" value="F:oxidoreductase activity, acting on paired donors, with incorporation or reduction of molecular oxygen"/>
    <property type="evidence" value="ECO:0007669"/>
    <property type="project" value="InterPro"/>
</dbReference>
<dbReference type="GO" id="GO:0031418">
    <property type="term" value="F:L-ascorbic acid binding"/>
    <property type="evidence" value="ECO:0007669"/>
    <property type="project" value="InterPro"/>
</dbReference>
<dbReference type="GO" id="GO:0051213">
    <property type="term" value="F:dioxygenase activity"/>
    <property type="evidence" value="ECO:0007669"/>
    <property type="project" value="UniProtKB-KW"/>
</dbReference>
<dbReference type="Gene3D" id="2.60.120.620">
    <property type="entry name" value="q2cbj1_9rhob like domain"/>
    <property type="match status" value="1"/>
</dbReference>
<keyword evidence="2" id="KW-0223">Dioxygenase</keyword>
<dbReference type="GO" id="GO:0005506">
    <property type="term" value="F:iron ion binding"/>
    <property type="evidence" value="ECO:0007669"/>
    <property type="project" value="InterPro"/>
</dbReference>
<keyword evidence="6" id="KW-1185">Reference proteome</keyword>
<evidence type="ECO:0000313" key="5">
    <source>
        <dbReference type="EMBL" id="QJE72249.1"/>
    </source>
</evidence>
<evidence type="ECO:0000256" key="1">
    <source>
        <dbReference type="ARBA" id="ARBA00001961"/>
    </source>
</evidence>
<dbReference type="EMBL" id="CP051775">
    <property type="protein sequence ID" value="QJE72249.1"/>
    <property type="molecule type" value="Genomic_DNA"/>
</dbReference>
<evidence type="ECO:0000313" key="6">
    <source>
        <dbReference type="Proteomes" id="UP000501891"/>
    </source>
</evidence>
<evidence type="ECO:0000259" key="4">
    <source>
        <dbReference type="SMART" id="SM00702"/>
    </source>
</evidence>
<feature type="domain" description="Prolyl 4-hydroxylase alpha subunit" evidence="4">
    <location>
        <begin position="11"/>
        <end position="178"/>
    </location>
</feature>
<accession>A0A858R479</accession>
<dbReference type="KEGG" id="acru:HHL28_03265"/>
<dbReference type="SMART" id="SM00702">
    <property type="entry name" value="P4Hc"/>
    <property type="match status" value="1"/>
</dbReference>
<evidence type="ECO:0000256" key="2">
    <source>
        <dbReference type="ARBA" id="ARBA00022964"/>
    </source>
</evidence>
<dbReference type="Pfam" id="PF13640">
    <property type="entry name" value="2OG-FeII_Oxy_3"/>
    <property type="match status" value="1"/>
</dbReference>
<dbReference type="Proteomes" id="UP000501891">
    <property type="component" value="Chromosome"/>
</dbReference>
<evidence type="ECO:0000256" key="3">
    <source>
        <dbReference type="ARBA" id="ARBA00023002"/>
    </source>
</evidence>
<keyword evidence="3" id="KW-0560">Oxidoreductase</keyword>
<comment type="cofactor">
    <cofactor evidence="1">
        <name>L-ascorbate</name>
        <dbReference type="ChEBI" id="CHEBI:38290"/>
    </cofactor>
</comment>
<dbReference type="InterPro" id="IPR044862">
    <property type="entry name" value="Pro_4_hyd_alph_FE2OG_OXY"/>
</dbReference>
<dbReference type="InterPro" id="IPR006620">
    <property type="entry name" value="Pro_4_hyd_alph"/>
</dbReference>
<organism evidence="5 6">
    <name type="scientific">Aerophototrophica crusticola</name>
    <dbReference type="NCBI Taxonomy" id="1709002"/>
    <lineage>
        <taxon>Bacteria</taxon>
        <taxon>Pseudomonadati</taxon>
        <taxon>Pseudomonadota</taxon>
        <taxon>Alphaproteobacteria</taxon>
        <taxon>Rhodospirillales</taxon>
        <taxon>Rhodospirillaceae</taxon>
        <taxon>Aerophototrophica</taxon>
    </lineage>
</organism>
<name>A0A858R479_9PROT</name>
<protein>
    <submittedName>
        <fullName evidence="5">2OG-Fe(II) oxygenase</fullName>
    </submittedName>
</protein>
<proteinExistence type="predicted"/>